<evidence type="ECO:0000313" key="2">
    <source>
        <dbReference type="Proteomes" id="UP000887565"/>
    </source>
</evidence>
<dbReference type="WBParaSite" id="nRc.2.0.1.t45714-RA">
    <property type="protein sequence ID" value="nRc.2.0.1.t45714-RA"/>
    <property type="gene ID" value="nRc.2.0.1.g45714"/>
</dbReference>
<sequence length="87" mass="9610">MGQSKSSLNCSPALEGLVSHSSPQRFGAETVGASASTQMTQCRTGWRPSGGIEVRAPKWRHRNVRFRTLHCIYINLSQGKSLSYDEN</sequence>
<evidence type="ECO:0000256" key="1">
    <source>
        <dbReference type="SAM" id="MobiDB-lite"/>
    </source>
</evidence>
<organism evidence="2 3">
    <name type="scientific">Romanomermis culicivorax</name>
    <name type="common">Nematode worm</name>
    <dbReference type="NCBI Taxonomy" id="13658"/>
    <lineage>
        <taxon>Eukaryota</taxon>
        <taxon>Metazoa</taxon>
        <taxon>Ecdysozoa</taxon>
        <taxon>Nematoda</taxon>
        <taxon>Enoplea</taxon>
        <taxon>Dorylaimia</taxon>
        <taxon>Mermithida</taxon>
        <taxon>Mermithoidea</taxon>
        <taxon>Mermithidae</taxon>
        <taxon>Romanomermis</taxon>
    </lineage>
</organism>
<feature type="region of interest" description="Disordered" evidence="1">
    <location>
        <begin position="1"/>
        <end position="26"/>
    </location>
</feature>
<dbReference type="AlphaFoldDB" id="A0A915L3R2"/>
<protein>
    <submittedName>
        <fullName evidence="3">Uncharacterized protein</fullName>
    </submittedName>
</protein>
<reference evidence="3" key="1">
    <citation type="submission" date="2022-11" db="UniProtKB">
        <authorList>
            <consortium name="WormBaseParasite"/>
        </authorList>
    </citation>
    <scope>IDENTIFICATION</scope>
</reference>
<accession>A0A915L3R2</accession>
<evidence type="ECO:0000313" key="3">
    <source>
        <dbReference type="WBParaSite" id="nRc.2.0.1.t45714-RA"/>
    </source>
</evidence>
<dbReference type="Proteomes" id="UP000887565">
    <property type="component" value="Unplaced"/>
</dbReference>
<keyword evidence="2" id="KW-1185">Reference proteome</keyword>
<name>A0A915L3R2_ROMCU</name>
<feature type="compositionally biased region" description="Polar residues" evidence="1">
    <location>
        <begin position="1"/>
        <end position="10"/>
    </location>
</feature>
<proteinExistence type="predicted"/>